<dbReference type="SUPFAM" id="SSF55347">
    <property type="entry name" value="Glyceraldehyde-3-phosphate dehydrogenase-like, C-terminal domain"/>
    <property type="match status" value="1"/>
</dbReference>
<dbReference type="AlphaFoldDB" id="D1CGF1"/>
<evidence type="ECO:0000259" key="2">
    <source>
        <dbReference type="Pfam" id="PF01408"/>
    </source>
</evidence>
<dbReference type="HOGENOM" id="CLU_023194_1_3_0"/>
<feature type="domain" description="GFO/IDH/MocA-like oxidoreductase" evidence="3">
    <location>
        <begin position="132"/>
        <end position="254"/>
    </location>
</feature>
<name>D1CGF1_THET1</name>
<dbReference type="Gene3D" id="3.40.50.720">
    <property type="entry name" value="NAD(P)-binding Rossmann-like Domain"/>
    <property type="match status" value="1"/>
</dbReference>
<dbReference type="KEGG" id="ttr:Tter_1916"/>
<dbReference type="eggNOG" id="COG0673">
    <property type="taxonomic scope" value="Bacteria"/>
</dbReference>
<dbReference type="GO" id="GO:0000166">
    <property type="term" value="F:nucleotide binding"/>
    <property type="evidence" value="ECO:0007669"/>
    <property type="project" value="InterPro"/>
</dbReference>
<proteinExistence type="predicted"/>
<dbReference type="Gene3D" id="3.30.360.10">
    <property type="entry name" value="Dihydrodipicolinate Reductase, domain 2"/>
    <property type="match status" value="1"/>
</dbReference>
<dbReference type="OrthoDB" id="9815825at2"/>
<dbReference type="Pfam" id="PF01408">
    <property type="entry name" value="GFO_IDH_MocA"/>
    <property type="match status" value="1"/>
</dbReference>
<evidence type="ECO:0000313" key="5">
    <source>
        <dbReference type="Proteomes" id="UP000000323"/>
    </source>
</evidence>
<dbReference type="RefSeq" id="WP_012875853.1">
    <property type="nucleotide sequence ID" value="NC_013526.1"/>
</dbReference>
<dbReference type="InterPro" id="IPR055170">
    <property type="entry name" value="GFO_IDH_MocA-like_dom"/>
</dbReference>
<keyword evidence="1" id="KW-0560">Oxidoreductase</keyword>
<feature type="domain" description="Gfo/Idh/MocA-like oxidoreductase N-terminal" evidence="2">
    <location>
        <begin position="3"/>
        <end position="121"/>
    </location>
</feature>
<dbReference type="Pfam" id="PF22725">
    <property type="entry name" value="GFO_IDH_MocA_C3"/>
    <property type="match status" value="1"/>
</dbReference>
<dbReference type="GO" id="GO:0016491">
    <property type="term" value="F:oxidoreductase activity"/>
    <property type="evidence" value="ECO:0007669"/>
    <property type="project" value="UniProtKB-KW"/>
</dbReference>
<evidence type="ECO:0000313" key="4">
    <source>
        <dbReference type="EMBL" id="ACZ42822.1"/>
    </source>
</evidence>
<dbReference type="EMBL" id="CP001826">
    <property type="protein sequence ID" value="ACZ42822.1"/>
    <property type="molecule type" value="Genomic_DNA"/>
</dbReference>
<evidence type="ECO:0000256" key="1">
    <source>
        <dbReference type="ARBA" id="ARBA00023002"/>
    </source>
</evidence>
<dbReference type="InterPro" id="IPR036291">
    <property type="entry name" value="NAD(P)-bd_dom_sf"/>
</dbReference>
<dbReference type="PANTHER" id="PTHR43818">
    <property type="entry name" value="BCDNA.GH03377"/>
    <property type="match status" value="1"/>
</dbReference>
<dbReference type="Proteomes" id="UP000000323">
    <property type="component" value="Chromosome 2"/>
</dbReference>
<evidence type="ECO:0000259" key="3">
    <source>
        <dbReference type="Pfam" id="PF22725"/>
    </source>
</evidence>
<dbReference type="PANTHER" id="PTHR43818:SF11">
    <property type="entry name" value="BCDNA.GH03377"/>
    <property type="match status" value="1"/>
</dbReference>
<reference evidence="5" key="1">
    <citation type="journal article" date="2010" name="Stand. Genomic Sci.">
        <title>Complete genome sequence of 'Thermobaculum terrenum' type strain (YNP1).</title>
        <authorList>
            <person name="Kiss H."/>
            <person name="Cleland D."/>
            <person name="Lapidus A."/>
            <person name="Lucas S."/>
            <person name="Glavina Del Rio T."/>
            <person name="Nolan M."/>
            <person name="Tice H."/>
            <person name="Han C."/>
            <person name="Goodwin L."/>
            <person name="Pitluck S."/>
            <person name="Liolios K."/>
            <person name="Ivanova N."/>
            <person name="Mavromatis K."/>
            <person name="Ovchinnikova G."/>
            <person name="Pati A."/>
            <person name="Chen A."/>
            <person name="Palaniappan K."/>
            <person name="Land M."/>
            <person name="Hauser L."/>
            <person name="Chang Y."/>
            <person name="Jeffries C."/>
            <person name="Lu M."/>
            <person name="Brettin T."/>
            <person name="Detter J."/>
            <person name="Goker M."/>
            <person name="Tindall B."/>
            <person name="Beck B."/>
            <person name="McDermott T."/>
            <person name="Woyke T."/>
            <person name="Bristow J."/>
            <person name="Eisen J."/>
            <person name="Markowitz V."/>
            <person name="Hugenholtz P."/>
            <person name="Kyrpides N."/>
            <person name="Klenk H."/>
            <person name="Cheng J."/>
        </authorList>
    </citation>
    <scope>NUCLEOTIDE SEQUENCE [LARGE SCALE GENOMIC DNA]</scope>
    <source>
        <strain evidence="5">ATCC BAA-798 / YNP1</strain>
    </source>
</reference>
<protein>
    <submittedName>
        <fullName evidence="4">Oxidoreductase domain protein</fullName>
    </submittedName>
</protein>
<dbReference type="InterPro" id="IPR000683">
    <property type="entry name" value="Gfo/Idh/MocA-like_OxRdtase_N"/>
</dbReference>
<dbReference type="STRING" id="525904.Tter_1916"/>
<gene>
    <name evidence="4" type="ordered locus">Tter_1916</name>
</gene>
<dbReference type="SUPFAM" id="SSF51735">
    <property type="entry name" value="NAD(P)-binding Rossmann-fold domains"/>
    <property type="match status" value="1"/>
</dbReference>
<accession>D1CGF1</accession>
<organism evidence="4 5">
    <name type="scientific">Thermobaculum terrenum (strain ATCC BAA-798 / CCMEE 7001 / YNP1)</name>
    <dbReference type="NCBI Taxonomy" id="525904"/>
    <lineage>
        <taxon>Bacteria</taxon>
        <taxon>Bacillati</taxon>
        <taxon>Chloroflexota</taxon>
        <taxon>Chloroflexia</taxon>
        <taxon>Candidatus Thermobaculales</taxon>
        <taxon>Candidatus Thermobaculaceae</taxon>
        <taxon>Thermobaculum</taxon>
    </lineage>
</organism>
<sequence>MIGIGILGAAHIHTPNFAQRLRNRESVRVVAVWDHDGERAQRYATMFGAQLASTPEQVLTNSQVEAVIICAETSRHADLVLETTAARKHLFVEKPLAARAEEAFELARAIEAAGVKFQTGYFMRSHPINRFLKQEIAQGRFGRITRVRASNGHAGALLGWFDTEWRWMADLNDAGVGGFGDLGSHALDLMLWLLEGDFVRSATACIGNATGRYGETDEFGEGLLDFSSGAVGTVAAGWVDLDNPAQLIVSGTRAHAAVVNGELYYKCEEIEGADGRTPWADLPEPLPHAFELFLDALEGQDVPLVTPMEAARVVSVMDAMYEGSARKSWVTPRWD</sequence>
<keyword evidence="5" id="KW-1185">Reference proteome</keyword>
<dbReference type="InterPro" id="IPR050463">
    <property type="entry name" value="Gfo/Idh/MocA_oxidrdct_glycsds"/>
</dbReference>